<evidence type="ECO:0008006" key="6">
    <source>
        <dbReference type="Google" id="ProtNLM"/>
    </source>
</evidence>
<evidence type="ECO:0000256" key="1">
    <source>
        <dbReference type="ARBA" id="ARBA00022737"/>
    </source>
</evidence>
<dbReference type="Gene3D" id="1.25.40.10">
    <property type="entry name" value="Tetratricopeptide repeat domain"/>
    <property type="match status" value="1"/>
</dbReference>
<gene>
    <name evidence="4" type="ORF">TWF481_005109</name>
</gene>
<evidence type="ECO:0000256" key="2">
    <source>
        <dbReference type="ARBA" id="ARBA00022803"/>
    </source>
</evidence>
<evidence type="ECO:0000313" key="5">
    <source>
        <dbReference type="Proteomes" id="UP001370758"/>
    </source>
</evidence>
<dbReference type="InterPro" id="IPR019734">
    <property type="entry name" value="TPR_rpt"/>
</dbReference>
<dbReference type="Proteomes" id="UP001370758">
    <property type="component" value="Unassembled WGS sequence"/>
</dbReference>
<protein>
    <recommendedName>
        <fullName evidence="6">TPR repeat-containing protein</fullName>
    </recommendedName>
</protein>
<dbReference type="PROSITE" id="PS50005">
    <property type="entry name" value="TPR"/>
    <property type="match status" value="1"/>
</dbReference>
<proteinExistence type="predicted"/>
<organism evidence="4 5">
    <name type="scientific">Arthrobotrys musiformis</name>
    <dbReference type="NCBI Taxonomy" id="47236"/>
    <lineage>
        <taxon>Eukaryota</taxon>
        <taxon>Fungi</taxon>
        <taxon>Dikarya</taxon>
        <taxon>Ascomycota</taxon>
        <taxon>Pezizomycotina</taxon>
        <taxon>Orbiliomycetes</taxon>
        <taxon>Orbiliales</taxon>
        <taxon>Orbiliaceae</taxon>
        <taxon>Arthrobotrys</taxon>
    </lineage>
</organism>
<name>A0AAV9WEX9_9PEZI</name>
<dbReference type="AlphaFoldDB" id="A0AAV9WEX9"/>
<dbReference type="SUPFAM" id="SSF48452">
    <property type="entry name" value="TPR-like"/>
    <property type="match status" value="1"/>
</dbReference>
<dbReference type="SMART" id="SM00028">
    <property type="entry name" value="TPR"/>
    <property type="match status" value="2"/>
</dbReference>
<comment type="caution">
    <text evidence="4">The sequence shown here is derived from an EMBL/GenBank/DDBJ whole genome shotgun (WGS) entry which is preliminary data.</text>
</comment>
<keyword evidence="5" id="KW-1185">Reference proteome</keyword>
<sequence>MKMPATTLPSNTLPLELALLTSSTPLPTIPTASAALEANLAFLTNGEYHKILTSELAQSLLSPASLSNLQPQEIIKCYKTAIKTAVLESTATSLELLVIGIAALLAYLQTTTTGPPLLLREAEVLPSVISGDKKFVKELKEELVRELSVDGEAAYHLLPFPVVFTLAREVLNSEKVCGAGDGGLVTAVWWRVRVNFAHQKILRDVSGQLHGGIYGDLDGIEKVVFGQDGEGEGVLATEDLKVRYLVERSTIHSFYGYDAKVRRDLEAAAAVTGLQYAITGRLGKRTKFQVDDISQLVVLAKSRVEYGRGSAPKTVSYVQDGDKKDEEGEEGEKVMPKQFGLNDDTLLEAIAFTPVTAEILEAAALPTSLSELDPAAQPILHPTDSIILLHLAESIKNTNPADGLTREQMSPYAERVLQHSTNWSIHTMGLLVRSRLEAYRSRTVERSLLQLQVVVDQIVAATASSGDEVATFLPKPKEEESASVFERLEFAFMLGLPTRWGVEAELAARWVNMGGLRTAVGIYERLGMWAEVALCWAAVEKEEKAVKIVRRMLFEGEWPVGDDDDTKVEEEVQEEEEGEMIITDEDEAEPIERNPPPPEAPRLWCILGELEKNPAHFRRSWEISKHRYARAQRSLGVYHLRRKEYDEAITAYKLSLKCNALNGPAWFQCGCAMLEVADWDGAVEAFMRVIGIDDTDAEAWSNLATALLRRGKVKVVEEGKNTLILDDEEDVEEEGKSEAELLNEGKLQALTALKKAVGLKNTNWRMWENVLVIAASIRPPAWADMQLAIRRVVEIRGTKEGETCVDVELLDMLVTHVITSYAKEEIGRPGLVRMVVDLVDTKIVPLITNDERLWKTVGALAEWRGKWGSVIEAYEKMYRVVNGRYEVRTDKKSWGELVEGTDAIVGVYKKFGTMERSEGLGAGSGEVVMKDWKFKGRSLVRNVMAKGRKAGWEDEDVGLWERLEGLAAELK</sequence>
<dbReference type="PANTHER" id="PTHR16193:SF0">
    <property type="entry name" value="TETRATRICOPEPTIDE REPEAT PROTEIN 27"/>
    <property type="match status" value="1"/>
</dbReference>
<dbReference type="EMBL" id="JAVHJL010000003">
    <property type="protein sequence ID" value="KAK6506650.1"/>
    <property type="molecule type" value="Genomic_DNA"/>
</dbReference>
<dbReference type="InterPro" id="IPR044244">
    <property type="entry name" value="TTC27/Emw1"/>
</dbReference>
<evidence type="ECO:0000313" key="4">
    <source>
        <dbReference type="EMBL" id="KAK6506650.1"/>
    </source>
</evidence>
<accession>A0AAV9WEX9</accession>
<reference evidence="4 5" key="1">
    <citation type="submission" date="2023-08" db="EMBL/GenBank/DDBJ databases">
        <authorList>
            <person name="Palmer J.M."/>
        </authorList>
    </citation>
    <scope>NUCLEOTIDE SEQUENCE [LARGE SCALE GENOMIC DNA]</scope>
    <source>
        <strain evidence="4 5">TWF481</strain>
    </source>
</reference>
<feature type="repeat" description="TPR" evidence="3">
    <location>
        <begin position="629"/>
        <end position="662"/>
    </location>
</feature>
<keyword evidence="2 3" id="KW-0802">TPR repeat</keyword>
<dbReference type="PANTHER" id="PTHR16193">
    <property type="entry name" value="TETRATRICOPEPTIDE REPEAT PROTEIN 27"/>
    <property type="match status" value="1"/>
</dbReference>
<dbReference type="InterPro" id="IPR011990">
    <property type="entry name" value="TPR-like_helical_dom_sf"/>
</dbReference>
<keyword evidence="1" id="KW-0677">Repeat</keyword>
<evidence type="ECO:0000256" key="3">
    <source>
        <dbReference type="PROSITE-ProRule" id="PRU00339"/>
    </source>
</evidence>